<keyword evidence="3" id="KW-0735">Signal-anchor</keyword>
<dbReference type="PANTHER" id="PTHR33392">
    <property type="entry name" value="POLYISOPRENYL-TEICHOIC ACID--PEPTIDOGLYCAN TEICHOIC ACID TRANSFERASE TAGU"/>
    <property type="match status" value="1"/>
</dbReference>
<keyword evidence="4 6" id="KW-1133">Transmembrane helix</keyword>
<comment type="caution">
    <text evidence="8">The sequence shown here is derived from an EMBL/GenBank/DDBJ whole genome shotgun (WGS) entry which is preliminary data.</text>
</comment>
<dbReference type="RefSeq" id="WP_084179021.1">
    <property type="nucleotide sequence ID" value="NZ_JAGIKX010000008.1"/>
</dbReference>
<evidence type="ECO:0000313" key="9">
    <source>
        <dbReference type="Proteomes" id="UP001519294"/>
    </source>
</evidence>
<dbReference type="EMBL" id="JAGIKX010000008">
    <property type="protein sequence ID" value="MBP2257444.1"/>
    <property type="molecule type" value="Genomic_DNA"/>
</dbReference>
<evidence type="ECO:0000256" key="2">
    <source>
        <dbReference type="ARBA" id="ARBA00022692"/>
    </source>
</evidence>
<sequence length="397" mass="44984">MKRNDNPQTRVTRNKPKKKLRKGRVFTLILILAFLSVASYATYLYVKADSALSGSYEDNGREKSDLRETIVDPKFDNVSILLMGVDENKKRDNAGSARTDTLMLATLNKDEKSVKIVSIPRDTLVYLPEVGYETKINHAHAFGGSKATMNAVESLLDVPVDYYVKVNFEAFVEVVDSLNGIEVEVPYEFKESNSKDKRDSIHLKKGLQTLNGEEALALARTRKLDNDIERGKRQQDIVKAAIKKATSISSVLKYDNMIDAVGDNMKTNLTFDEMKSLVAYGTSKDDLDIETLQLEGTDYQPSGTYYWKVDDAALAETQSKLKQHLELEDTNPNTEDPNQSPEQDPNQDPNQYPEQNPEQDPYQDPNQNQDPEQSNERPYNEYPDPPANDSLDEEYQY</sequence>
<reference evidence="8 9" key="1">
    <citation type="submission" date="2021-03" db="EMBL/GenBank/DDBJ databases">
        <title>Genomic Encyclopedia of Type Strains, Phase IV (KMG-IV): sequencing the most valuable type-strain genomes for metagenomic binning, comparative biology and taxonomic classification.</title>
        <authorList>
            <person name="Goeker M."/>
        </authorList>
    </citation>
    <scope>NUCLEOTIDE SEQUENCE [LARGE SCALE GENOMIC DNA]</scope>
    <source>
        <strain evidence="8 9">DSM 25790</strain>
    </source>
</reference>
<organism evidence="8 9">
    <name type="scientific">Virgibacillus alimentarius</name>
    <dbReference type="NCBI Taxonomy" id="698769"/>
    <lineage>
        <taxon>Bacteria</taxon>
        <taxon>Bacillati</taxon>
        <taxon>Bacillota</taxon>
        <taxon>Bacilli</taxon>
        <taxon>Bacillales</taxon>
        <taxon>Bacillaceae</taxon>
        <taxon>Virgibacillus</taxon>
    </lineage>
</organism>
<protein>
    <submittedName>
        <fullName evidence="8">LCP family protein required for cell wall assembly</fullName>
    </submittedName>
</protein>
<evidence type="ECO:0000256" key="4">
    <source>
        <dbReference type="ARBA" id="ARBA00022989"/>
    </source>
</evidence>
<evidence type="ECO:0000256" key="6">
    <source>
        <dbReference type="SAM" id="Phobius"/>
    </source>
</evidence>
<feature type="compositionally biased region" description="Low complexity" evidence="5">
    <location>
        <begin position="336"/>
        <end position="372"/>
    </location>
</feature>
<name>A0ABS4S7H6_9BACI</name>
<evidence type="ECO:0000256" key="5">
    <source>
        <dbReference type="SAM" id="MobiDB-lite"/>
    </source>
</evidence>
<evidence type="ECO:0000256" key="1">
    <source>
        <dbReference type="ARBA" id="ARBA00006068"/>
    </source>
</evidence>
<gene>
    <name evidence="8" type="ORF">J2Z81_001392</name>
</gene>
<accession>A0ABS4S7H6</accession>
<feature type="transmembrane region" description="Helical" evidence="6">
    <location>
        <begin position="25"/>
        <end position="46"/>
    </location>
</feature>
<evidence type="ECO:0000313" key="8">
    <source>
        <dbReference type="EMBL" id="MBP2257444.1"/>
    </source>
</evidence>
<keyword evidence="2 6" id="KW-0812">Transmembrane</keyword>
<dbReference type="PANTHER" id="PTHR33392:SF3">
    <property type="entry name" value="POLYISOPRENYL-TEICHOIC ACID--PEPTIDOGLYCAN TEICHOIC ACID TRANSFERASE TAGT"/>
    <property type="match status" value="1"/>
</dbReference>
<feature type="domain" description="Cell envelope-related transcriptional attenuator" evidence="7">
    <location>
        <begin position="98"/>
        <end position="246"/>
    </location>
</feature>
<dbReference type="Proteomes" id="UP001519294">
    <property type="component" value="Unassembled WGS sequence"/>
</dbReference>
<dbReference type="InterPro" id="IPR004474">
    <property type="entry name" value="LytR_CpsA_psr"/>
</dbReference>
<keyword evidence="6" id="KW-0472">Membrane</keyword>
<evidence type="ECO:0000259" key="7">
    <source>
        <dbReference type="Pfam" id="PF03816"/>
    </source>
</evidence>
<proteinExistence type="inferred from homology"/>
<dbReference type="NCBIfam" id="TIGR00350">
    <property type="entry name" value="lytR_cpsA_psr"/>
    <property type="match status" value="1"/>
</dbReference>
<feature type="region of interest" description="Disordered" evidence="5">
    <location>
        <begin position="329"/>
        <end position="397"/>
    </location>
</feature>
<comment type="similarity">
    <text evidence="1">Belongs to the LytR/CpsA/Psr (LCP) family.</text>
</comment>
<dbReference type="Gene3D" id="3.40.630.190">
    <property type="entry name" value="LCP protein"/>
    <property type="match status" value="1"/>
</dbReference>
<evidence type="ECO:0000256" key="3">
    <source>
        <dbReference type="ARBA" id="ARBA00022968"/>
    </source>
</evidence>
<keyword evidence="9" id="KW-1185">Reference proteome</keyword>
<dbReference type="InterPro" id="IPR050922">
    <property type="entry name" value="LytR/CpsA/Psr_CW_biosynth"/>
</dbReference>
<dbReference type="Pfam" id="PF03816">
    <property type="entry name" value="LytR_cpsA_psr"/>
    <property type="match status" value="1"/>
</dbReference>